<organism evidence="2 3">
    <name type="scientific">Puccinia graminis f. sp. tritici (strain CRL 75-36-700-3 / race SCCL)</name>
    <name type="common">Black stem rust fungus</name>
    <dbReference type="NCBI Taxonomy" id="418459"/>
    <lineage>
        <taxon>Eukaryota</taxon>
        <taxon>Fungi</taxon>
        <taxon>Dikarya</taxon>
        <taxon>Basidiomycota</taxon>
        <taxon>Pucciniomycotina</taxon>
        <taxon>Pucciniomycetes</taxon>
        <taxon>Pucciniales</taxon>
        <taxon>Pucciniaceae</taxon>
        <taxon>Puccinia</taxon>
    </lineage>
</organism>
<dbReference type="InParanoid" id="E3KWR2"/>
<dbReference type="KEGG" id="pgr:PGTG_14695"/>
<dbReference type="GeneID" id="10541680"/>
<feature type="signal peptide" evidence="1">
    <location>
        <begin position="1"/>
        <end position="18"/>
    </location>
</feature>
<name>E3KWR2_PUCGT</name>
<dbReference type="EMBL" id="DS178316">
    <property type="protein sequence ID" value="EFP88729.2"/>
    <property type="molecule type" value="Genomic_DNA"/>
</dbReference>
<reference key="1">
    <citation type="submission" date="2007-01" db="EMBL/GenBank/DDBJ databases">
        <title>The Genome Sequence of Puccinia graminis f. sp. tritici Strain CRL 75-36-700-3.</title>
        <authorList>
            <consortium name="The Broad Institute Genome Sequencing Platform"/>
            <person name="Birren B."/>
            <person name="Lander E."/>
            <person name="Galagan J."/>
            <person name="Nusbaum C."/>
            <person name="Devon K."/>
            <person name="Cuomo C."/>
            <person name="Jaffe D."/>
            <person name="Butler J."/>
            <person name="Alvarez P."/>
            <person name="Gnerre S."/>
            <person name="Grabherr M."/>
            <person name="Mauceli E."/>
            <person name="Brockman W."/>
            <person name="Young S."/>
            <person name="LaButti K."/>
            <person name="Sykes S."/>
            <person name="DeCaprio D."/>
            <person name="Crawford M."/>
            <person name="Koehrsen M."/>
            <person name="Engels R."/>
            <person name="Montgomery P."/>
            <person name="Pearson M."/>
            <person name="Howarth C."/>
            <person name="Larson L."/>
            <person name="White J."/>
            <person name="Zeng Q."/>
            <person name="Kodira C."/>
            <person name="Yandava C."/>
            <person name="Alvarado L."/>
            <person name="O'Leary S."/>
            <person name="Szabo L."/>
            <person name="Dean R."/>
            <person name="Schein J."/>
        </authorList>
    </citation>
    <scope>NUCLEOTIDE SEQUENCE</scope>
    <source>
        <strain>CRL 75-36-700-3</strain>
    </source>
</reference>
<gene>
    <name evidence="2" type="ORF">PGTG_14695</name>
</gene>
<evidence type="ECO:0000313" key="2">
    <source>
        <dbReference type="EMBL" id="EFP88729.2"/>
    </source>
</evidence>
<protein>
    <submittedName>
        <fullName evidence="2">Uncharacterized protein</fullName>
    </submittedName>
</protein>
<reference evidence="3" key="2">
    <citation type="journal article" date="2011" name="Proc. Natl. Acad. Sci. U.S.A.">
        <title>Obligate biotrophy features unraveled by the genomic analysis of rust fungi.</title>
        <authorList>
            <person name="Duplessis S."/>
            <person name="Cuomo C.A."/>
            <person name="Lin Y.-C."/>
            <person name="Aerts A."/>
            <person name="Tisserant E."/>
            <person name="Veneault-Fourrey C."/>
            <person name="Joly D.L."/>
            <person name="Hacquard S."/>
            <person name="Amselem J."/>
            <person name="Cantarel B.L."/>
            <person name="Chiu R."/>
            <person name="Coutinho P.M."/>
            <person name="Feau N."/>
            <person name="Field M."/>
            <person name="Frey P."/>
            <person name="Gelhaye E."/>
            <person name="Goldberg J."/>
            <person name="Grabherr M.G."/>
            <person name="Kodira C.D."/>
            <person name="Kohler A."/>
            <person name="Kuees U."/>
            <person name="Lindquist E.A."/>
            <person name="Lucas S.M."/>
            <person name="Mago R."/>
            <person name="Mauceli E."/>
            <person name="Morin E."/>
            <person name="Murat C."/>
            <person name="Pangilinan J.L."/>
            <person name="Park R."/>
            <person name="Pearson M."/>
            <person name="Quesneville H."/>
            <person name="Rouhier N."/>
            <person name="Sakthikumar S."/>
            <person name="Salamov A.A."/>
            <person name="Schmutz J."/>
            <person name="Selles B."/>
            <person name="Shapiro H."/>
            <person name="Tanguay P."/>
            <person name="Tuskan G.A."/>
            <person name="Henrissat B."/>
            <person name="Van de Peer Y."/>
            <person name="Rouze P."/>
            <person name="Ellis J.G."/>
            <person name="Dodds P.N."/>
            <person name="Schein J.E."/>
            <person name="Zhong S."/>
            <person name="Hamelin R.C."/>
            <person name="Grigoriev I.V."/>
            <person name="Szabo L.J."/>
            <person name="Martin F."/>
        </authorList>
    </citation>
    <scope>NUCLEOTIDE SEQUENCE [LARGE SCALE GENOMIC DNA]</scope>
    <source>
        <strain evidence="3">CRL 75-36-700-3 / race SCCL</strain>
    </source>
</reference>
<keyword evidence="1" id="KW-0732">Signal</keyword>
<sequence length="101" mass="11322">MLAELMLVSMWSASATFGMTIDKSTVESNIERNVGDHLWAIPAPTPKGRIHQALDKAASMWSTSKKNLFLTPTEADDEDREYLFKYIKGLPQFAGLKNEDC</sequence>
<evidence type="ECO:0000313" key="3">
    <source>
        <dbReference type="Proteomes" id="UP000008783"/>
    </source>
</evidence>
<dbReference type="OrthoDB" id="10499697at2759"/>
<dbReference type="HOGENOM" id="CLU_2293070_0_0_1"/>
<dbReference type="VEuPathDB" id="FungiDB:PGTG_14695"/>
<dbReference type="Proteomes" id="UP000008783">
    <property type="component" value="Unassembled WGS sequence"/>
</dbReference>
<evidence type="ECO:0000256" key="1">
    <source>
        <dbReference type="SAM" id="SignalP"/>
    </source>
</evidence>
<accession>E3KWR2</accession>
<feature type="chain" id="PRO_5003174196" evidence="1">
    <location>
        <begin position="19"/>
        <end position="101"/>
    </location>
</feature>
<proteinExistence type="predicted"/>
<keyword evidence="3" id="KW-1185">Reference proteome</keyword>
<dbReference type="AlphaFoldDB" id="E3KWR2"/>
<dbReference type="RefSeq" id="XP_003333148.2">
    <property type="nucleotide sequence ID" value="XM_003333100.2"/>
</dbReference>